<feature type="transmembrane region" description="Helical" evidence="1">
    <location>
        <begin position="108"/>
        <end position="127"/>
    </location>
</feature>
<feature type="transmembrane region" description="Helical" evidence="1">
    <location>
        <begin position="73"/>
        <end position="96"/>
    </location>
</feature>
<keyword evidence="1" id="KW-1133">Transmembrane helix</keyword>
<keyword evidence="1" id="KW-0812">Transmembrane</keyword>
<evidence type="ECO:0000313" key="3">
    <source>
        <dbReference type="Proteomes" id="UP000230543"/>
    </source>
</evidence>
<sequence length="132" mass="15159">MRDLAKFLAGFMVADFLTLIWFYAKGLLPISTLGITFTERGVVFGMIFDIIIIMFLVYHGWHLEKSKRSSKEMSFHVIAGIIFTLVAIFHLSRLIFGWQMVLGDWNAPYWLSALGAVVTGFLAYFSFRLHNK</sequence>
<name>A0A2M6WCK3_9BACT</name>
<comment type="caution">
    <text evidence="2">The sequence shown here is derived from an EMBL/GenBank/DDBJ whole genome shotgun (WGS) entry which is preliminary data.</text>
</comment>
<protein>
    <submittedName>
        <fullName evidence="2">Uncharacterized protein</fullName>
    </submittedName>
</protein>
<dbReference type="Proteomes" id="UP000230543">
    <property type="component" value="Unassembled WGS sequence"/>
</dbReference>
<gene>
    <name evidence="2" type="ORF">COU22_01660</name>
</gene>
<dbReference type="EMBL" id="PFBO01000050">
    <property type="protein sequence ID" value="PIT90531.1"/>
    <property type="molecule type" value="Genomic_DNA"/>
</dbReference>
<accession>A0A2M6WCK3</accession>
<reference evidence="3" key="1">
    <citation type="submission" date="2017-09" db="EMBL/GenBank/DDBJ databases">
        <title>Depth-based differentiation of microbial function through sediment-hosted aquifers and enrichment of novel symbionts in the deep terrestrial subsurface.</title>
        <authorList>
            <person name="Probst A.J."/>
            <person name="Ladd B."/>
            <person name="Jarett J.K."/>
            <person name="Geller-Mcgrath D.E."/>
            <person name="Sieber C.M.K."/>
            <person name="Emerson J.B."/>
            <person name="Anantharaman K."/>
            <person name="Thomas B.C."/>
            <person name="Malmstrom R."/>
            <person name="Stieglmeier M."/>
            <person name="Klingl A."/>
            <person name="Woyke T."/>
            <person name="Ryan C.M."/>
            <person name="Banfield J.F."/>
        </authorList>
    </citation>
    <scope>NUCLEOTIDE SEQUENCE [LARGE SCALE GENOMIC DNA]</scope>
</reference>
<feature type="transmembrane region" description="Helical" evidence="1">
    <location>
        <begin position="44"/>
        <end position="61"/>
    </location>
</feature>
<feature type="transmembrane region" description="Helical" evidence="1">
    <location>
        <begin position="7"/>
        <end position="24"/>
    </location>
</feature>
<evidence type="ECO:0000313" key="2">
    <source>
        <dbReference type="EMBL" id="PIT90531.1"/>
    </source>
</evidence>
<dbReference type="AlphaFoldDB" id="A0A2M6WCK3"/>
<proteinExistence type="predicted"/>
<organism evidence="2 3">
    <name type="scientific">Candidatus Komeilibacteria bacterium CG10_big_fil_rev_8_21_14_0_10_41_13</name>
    <dbReference type="NCBI Taxonomy" id="1974476"/>
    <lineage>
        <taxon>Bacteria</taxon>
        <taxon>Candidatus Komeiliibacteriota</taxon>
    </lineage>
</organism>
<keyword evidence="1" id="KW-0472">Membrane</keyword>
<evidence type="ECO:0000256" key="1">
    <source>
        <dbReference type="SAM" id="Phobius"/>
    </source>
</evidence>